<dbReference type="Proteomes" id="UP000091857">
    <property type="component" value="Chromosome 10"/>
</dbReference>
<gene>
    <name evidence="1" type="ORF">MANES_10G107001v8</name>
</gene>
<proteinExistence type="predicted"/>
<organism evidence="1 2">
    <name type="scientific">Manihot esculenta</name>
    <name type="common">Cassava</name>
    <name type="synonym">Jatropha manihot</name>
    <dbReference type="NCBI Taxonomy" id="3983"/>
    <lineage>
        <taxon>Eukaryota</taxon>
        <taxon>Viridiplantae</taxon>
        <taxon>Streptophyta</taxon>
        <taxon>Embryophyta</taxon>
        <taxon>Tracheophyta</taxon>
        <taxon>Spermatophyta</taxon>
        <taxon>Magnoliopsida</taxon>
        <taxon>eudicotyledons</taxon>
        <taxon>Gunneridae</taxon>
        <taxon>Pentapetalae</taxon>
        <taxon>rosids</taxon>
        <taxon>fabids</taxon>
        <taxon>Malpighiales</taxon>
        <taxon>Euphorbiaceae</taxon>
        <taxon>Crotonoideae</taxon>
        <taxon>Manihoteae</taxon>
        <taxon>Manihot</taxon>
    </lineage>
</organism>
<evidence type="ECO:0000313" key="2">
    <source>
        <dbReference type="Proteomes" id="UP000091857"/>
    </source>
</evidence>
<evidence type="ECO:0000313" key="1">
    <source>
        <dbReference type="EMBL" id="KAG8645921.1"/>
    </source>
</evidence>
<sequence length="228" mass="26338">MPPAHYTLKIESFSRFCELLETTGLVKYESDAFASGGYNWKLVLYPSGNVKRDGSDHISLYLAIAEPNAIPPGSQVDVILKFFVFDHLRDEYLTIQDDNMRRYHSLKTENGFDQLISLKMFNDSSNGYLFDDCCAFGAEVHVIKYEGKVERFYFIKEPKDGNFSWKIERFSTLCGGCHYSKEYTVRKHKWRLLLFPKGDPRASGKSLSLFLELLNNSPLPQLRVYSRI</sequence>
<name>A0ACB7H126_MANES</name>
<accession>A0ACB7H126</accession>
<keyword evidence="2" id="KW-1185">Reference proteome</keyword>
<dbReference type="EMBL" id="CM004396">
    <property type="protein sequence ID" value="KAG8645921.1"/>
    <property type="molecule type" value="Genomic_DNA"/>
</dbReference>
<reference evidence="2" key="1">
    <citation type="journal article" date="2016" name="Nat. Biotechnol.">
        <title>Sequencing wild and cultivated cassava and related species reveals extensive interspecific hybridization and genetic diversity.</title>
        <authorList>
            <person name="Bredeson J.V."/>
            <person name="Lyons J.B."/>
            <person name="Prochnik S.E."/>
            <person name="Wu G.A."/>
            <person name="Ha C.M."/>
            <person name="Edsinger-Gonzales E."/>
            <person name="Grimwood J."/>
            <person name="Schmutz J."/>
            <person name="Rabbi I.Y."/>
            <person name="Egesi C."/>
            <person name="Nauluvula P."/>
            <person name="Lebot V."/>
            <person name="Ndunguru J."/>
            <person name="Mkamilo G."/>
            <person name="Bart R.S."/>
            <person name="Setter T.L."/>
            <person name="Gleadow R.M."/>
            <person name="Kulakow P."/>
            <person name="Ferguson M.E."/>
            <person name="Rounsley S."/>
            <person name="Rokhsar D.S."/>
        </authorList>
    </citation>
    <scope>NUCLEOTIDE SEQUENCE [LARGE SCALE GENOMIC DNA]</scope>
    <source>
        <strain evidence="2">cv. AM560-2</strain>
    </source>
</reference>
<protein>
    <submittedName>
        <fullName evidence="1">Uncharacterized protein</fullName>
    </submittedName>
</protein>
<comment type="caution">
    <text evidence="1">The sequence shown here is derived from an EMBL/GenBank/DDBJ whole genome shotgun (WGS) entry which is preliminary data.</text>
</comment>